<name>A0ABU2Y197_9FLAO</name>
<dbReference type="Proteomes" id="UP001252186">
    <property type="component" value="Unassembled WGS sequence"/>
</dbReference>
<dbReference type="PANTHER" id="PTHR13194">
    <property type="entry name" value="COMPLEX I INTERMEDIATE-ASSOCIATED PROTEIN 30"/>
    <property type="match status" value="1"/>
</dbReference>
<comment type="similarity">
    <text evidence="1">Belongs to the CIA30 family.</text>
</comment>
<comment type="caution">
    <text evidence="3">The sequence shown here is derived from an EMBL/GenBank/DDBJ whole genome shotgun (WGS) entry which is preliminary data.</text>
</comment>
<keyword evidence="4" id="KW-1185">Reference proteome</keyword>
<dbReference type="EMBL" id="JAVRHV010000001">
    <property type="protein sequence ID" value="MDT0551974.1"/>
    <property type="molecule type" value="Genomic_DNA"/>
</dbReference>
<reference evidence="3 4" key="1">
    <citation type="submission" date="2023-09" db="EMBL/GenBank/DDBJ databases">
        <authorList>
            <person name="Rey-Velasco X."/>
        </authorList>
    </citation>
    <scope>NUCLEOTIDE SEQUENCE [LARGE SCALE GENOMIC DNA]</scope>
    <source>
        <strain evidence="3 4">P050</strain>
    </source>
</reference>
<dbReference type="InterPro" id="IPR039131">
    <property type="entry name" value="NDUFAF1"/>
</dbReference>
<sequence>MYFLFVYILIMGSQMKELMLFESSQDNSINEWRIVNDGVMGGVSQGFITSNSSRNLVYNGNISLRNNGGFSSMRLRVNERDVSKYNAIKVKLKGDRKNYQFRIKSETFDRHSYVYEFSTDNNWEEIIMPFNHFKPQFRGRKLDMKEYNGESIAEIAILIGNKVEESFILEIDSISLIKIED</sequence>
<dbReference type="InterPro" id="IPR008979">
    <property type="entry name" value="Galactose-bd-like_sf"/>
</dbReference>
<feature type="domain" description="NADH:ubiquinone oxidoreductase intermediate-associated protein 30" evidence="2">
    <location>
        <begin position="24"/>
        <end position="171"/>
    </location>
</feature>
<evidence type="ECO:0000313" key="4">
    <source>
        <dbReference type="Proteomes" id="UP001252186"/>
    </source>
</evidence>
<dbReference type="Gene3D" id="2.60.120.430">
    <property type="entry name" value="Galactose-binding lectin"/>
    <property type="match status" value="1"/>
</dbReference>
<dbReference type="RefSeq" id="WP_311591795.1">
    <property type="nucleotide sequence ID" value="NZ_JAVRHV010000001.1"/>
</dbReference>
<accession>A0ABU2Y197</accession>
<evidence type="ECO:0000259" key="2">
    <source>
        <dbReference type="Pfam" id="PF08547"/>
    </source>
</evidence>
<organism evidence="3 4">
    <name type="scientific">Urechidicola vernalis</name>
    <dbReference type="NCBI Taxonomy" id="3075600"/>
    <lineage>
        <taxon>Bacteria</taxon>
        <taxon>Pseudomonadati</taxon>
        <taxon>Bacteroidota</taxon>
        <taxon>Flavobacteriia</taxon>
        <taxon>Flavobacteriales</taxon>
        <taxon>Flavobacteriaceae</taxon>
        <taxon>Urechidicola</taxon>
    </lineage>
</organism>
<protein>
    <submittedName>
        <fullName evidence="3">CIA30 family protein</fullName>
    </submittedName>
</protein>
<evidence type="ECO:0000313" key="3">
    <source>
        <dbReference type="EMBL" id="MDT0551974.1"/>
    </source>
</evidence>
<evidence type="ECO:0000256" key="1">
    <source>
        <dbReference type="ARBA" id="ARBA00007884"/>
    </source>
</evidence>
<gene>
    <name evidence="3" type="ORF">RM519_01830</name>
</gene>
<dbReference type="InterPro" id="IPR013857">
    <property type="entry name" value="NADH-UbQ_OxRdtase-assoc_prot30"/>
</dbReference>
<proteinExistence type="inferred from homology"/>
<dbReference type="PANTHER" id="PTHR13194:SF19">
    <property type="entry name" value="NAD(P)-BINDING ROSSMANN-FOLD SUPERFAMILY PROTEIN"/>
    <property type="match status" value="1"/>
</dbReference>
<dbReference type="SUPFAM" id="SSF49785">
    <property type="entry name" value="Galactose-binding domain-like"/>
    <property type="match status" value="1"/>
</dbReference>
<dbReference type="Pfam" id="PF08547">
    <property type="entry name" value="CIA30"/>
    <property type="match status" value="1"/>
</dbReference>